<dbReference type="AlphaFoldDB" id="A0A951Q411"/>
<protein>
    <submittedName>
        <fullName evidence="1">Uncharacterized protein</fullName>
    </submittedName>
</protein>
<accession>A0A951Q411</accession>
<name>A0A951Q411_9NOST</name>
<comment type="caution">
    <text evidence="1">The sequence shown here is derived from an EMBL/GenBank/DDBJ whole genome shotgun (WGS) entry which is preliminary data.</text>
</comment>
<dbReference type="Proteomes" id="UP000715781">
    <property type="component" value="Unassembled WGS sequence"/>
</dbReference>
<proteinExistence type="predicted"/>
<reference evidence="1" key="1">
    <citation type="submission" date="2021-05" db="EMBL/GenBank/DDBJ databases">
        <authorList>
            <person name="Pietrasiak N."/>
            <person name="Ward R."/>
            <person name="Stajich J.E."/>
            <person name="Kurbessoian T."/>
        </authorList>
    </citation>
    <scope>NUCLEOTIDE SEQUENCE</scope>
    <source>
        <strain evidence="1">JT2-VF2</strain>
    </source>
</reference>
<evidence type="ECO:0000313" key="2">
    <source>
        <dbReference type="Proteomes" id="UP000715781"/>
    </source>
</evidence>
<reference evidence="1" key="2">
    <citation type="journal article" date="2022" name="Microbiol. Resour. Announc.">
        <title>Metagenome Sequencing to Explore Phylogenomics of Terrestrial Cyanobacteria.</title>
        <authorList>
            <person name="Ward R.D."/>
            <person name="Stajich J.E."/>
            <person name="Johansen J.R."/>
            <person name="Huntemann M."/>
            <person name="Clum A."/>
            <person name="Foster B."/>
            <person name="Foster B."/>
            <person name="Roux S."/>
            <person name="Palaniappan K."/>
            <person name="Varghese N."/>
            <person name="Mukherjee S."/>
            <person name="Reddy T.B.K."/>
            <person name="Daum C."/>
            <person name="Copeland A."/>
            <person name="Chen I.A."/>
            <person name="Ivanova N.N."/>
            <person name="Kyrpides N.C."/>
            <person name="Shapiro N."/>
            <person name="Eloe-Fadrosh E.A."/>
            <person name="Pietrasiak N."/>
        </authorList>
    </citation>
    <scope>NUCLEOTIDE SEQUENCE</scope>
    <source>
        <strain evidence="1">JT2-VF2</strain>
    </source>
</reference>
<evidence type="ECO:0000313" key="1">
    <source>
        <dbReference type="EMBL" id="MBW4564911.1"/>
    </source>
</evidence>
<dbReference type="EMBL" id="JAHHHN010000028">
    <property type="protein sequence ID" value="MBW4564911.1"/>
    <property type="molecule type" value="Genomic_DNA"/>
</dbReference>
<organism evidence="1 2">
    <name type="scientific">Mojavia pulchra JT2-VF2</name>
    <dbReference type="NCBI Taxonomy" id="287848"/>
    <lineage>
        <taxon>Bacteria</taxon>
        <taxon>Bacillati</taxon>
        <taxon>Cyanobacteriota</taxon>
        <taxon>Cyanophyceae</taxon>
        <taxon>Nostocales</taxon>
        <taxon>Nostocaceae</taxon>
    </lineage>
</organism>
<gene>
    <name evidence="1" type="ORF">KME32_28065</name>
</gene>
<sequence>MNKEERLRQENEILRAIAIQAKRLLLSDEIPDATPEVMNLCELIERYEQENGELAPQLKLYGKKPWYARFDEKGQVADLQEILALSGEK</sequence>